<dbReference type="AlphaFoldDB" id="A0AAV4QS43"/>
<dbReference type="Proteomes" id="UP001054945">
    <property type="component" value="Unassembled WGS sequence"/>
</dbReference>
<proteinExistence type="predicted"/>
<organism evidence="1 2">
    <name type="scientific">Caerostris extrusa</name>
    <name type="common">Bark spider</name>
    <name type="synonym">Caerostris bankana</name>
    <dbReference type="NCBI Taxonomy" id="172846"/>
    <lineage>
        <taxon>Eukaryota</taxon>
        <taxon>Metazoa</taxon>
        <taxon>Ecdysozoa</taxon>
        <taxon>Arthropoda</taxon>
        <taxon>Chelicerata</taxon>
        <taxon>Arachnida</taxon>
        <taxon>Araneae</taxon>
        <taxon>Araneomorphae</taxon>
        <taxon>Entelegynae</taxon>
        <taxon>Araneoidea</taxon>
        <taxon>Araneidae</taxon>
        <taxon>Caerostris</taxon>
    </lineage>
</organism>
<evidence type="ECO:0008006" key="3">
    <source>
        <dbReference type="Google" id="ProtNLM"/>
    </source>
</evidence>
<evidence type="ECO:0000313" key="1">
    <source>
        <dbReference type="EMBL" id="GIY11639.1"/>
    </source>
</evidence>
<keyword evidence="2" id="KW-1185">Reference proteome</keyword>
<reference evidence="1 2" key="1">
    <citation type="submission" date="2021-06" db="EMBL/GenBank/DDBJ databases">
        <title>Caerostris extrusa draft genome.</title>
        <authorList>
            <person name="Kono N."/>
            <person name="Arakawa K."/>
        </authorList>
    </citation>
    <scope>NUCLEOTIDE SEQUENCE [LARGE SCALE GENOMIC DNA]</scope>
</reference>
<evidence type="ECO:0000313" key="2">
    <source>
        <dbReference type="Proteomes" id="UP001054945"/>
    </source>
</evidence>
<accession>A0AAV4QS43</accession>
<name>A0AAV4QS43_CAEEX</name>
<comment type="caution">
    <text evidence="1">The sequence shown here is derived from an EMBL/GenBank/DDBJ whole genome shotgun (WGS) entry which is preliminary data.</text>
</comment>
<sequence length="66" mass="7602">MATNDDEPMHLYEVFQNCFNKIANKSQVQQRLLPTEPVRGPPVKRKRDGTEAKELDGHWIPVSNIL</sequence>
<gene>
    <name evidence="1" type="ORF">CEXT_396031</name>
</gene>
<dbReference type="EMBL" id="BPLR01006672">
    <property type="protein sequence ID" value="GIY11639.1"/>
    <property type="molecule type" value="Genomic_DNA"/>
</dbReference>
<protein>
    <recommendedName>
        <fullName evidence="3">Protein daughterless</fullName>
    </recommendedName>
</protein>